<reference evidence="4" key="1">
    <citation type="submission" date="2015-02" db="EMBL/GenBank/DDBJ databases">
        <title>Genome sequencing for Strongylocentrotus purpuratus.</title>
        <authorList>
            <person name="Murali S."/>
            <person name="Liu Y."/>
            <person name="Vee V."/>
            <person name="English A."/>
            <person name="Wang M."/>
            <person name="Skinner E."/>
            <person name="Han Y."/>
            <person name="Muzny D.M."/>
            <person name="Worley K.C."/>
            <person name="Gibbs R.A."/>
        </authorList>
    </citation>
    <scope>NUCLEOTIDE SEQUENCE</scope>
</reference>
<dbReference type="InterPro" id="IPR027417">
    <property type="entry name" value="P-loop_NTPase"/>
</dbReference>
<dbReference type="RefSeq" id="XP_003724859.2">
    <property type="nucleotide sequence ID" value="XM_003724811.3"/>
</dbReference>
<dbReference type="PANTHER" id="PTHR10704:SF44">
    <property type="entry name" value="LD35051P-RELATED"/>
    <property type="match status" value="1"/>
</dbReference>
<feature type="compositionally biased region" description="Acidic residues" evidence="1">
    <location>
        <begin position="80"/>
        <end position="90"/>
    </location>
</feature>
<feature type="domain" description="Sulfotransferase" evidence="2">
    <location>
        <begin position="267"/>
        <end position="392"/>
    </location>
</feature>
<dbReference type="SUPFAM" id="SSF52540">
    <property type="entry name" value="P-loop containing nucleoside triphosphate hydrolases"/>
    <property type="match status" value="1"/>
</dbReference>
<dbReference type="GO" id="GO:0006044">
    <property type="term" value="P:N-acetylglucosamine metabolic process"/>
    <property type="evidence" value="ECO:0000318"/>
    <property type="project" value="GO_Central"/>
</dbReference>
<dbReference type="Pfam" id="PF00685">
    <property type="entry name" value="Sulfotransfer_1"/>
    <property type="match status" value="1"/>
</dbReference>
<proteinExistence type="predicted"/>
<dbReference type="OrthoDB" id="6138663at2759"/>
<evidence type="ECO:0000313" key="3">
    <source>
        <dbReference type="EnsemblMetazoa" id="XP_003724859"/>
    </source>
</evidence>
<organism evidence="3 4">
    <name type="scientific">Strongylocentrotus purpuratus</name>
    <name type="common">Purple sea urchin</name>
    <dbReference type="NCBI Taxonomy" id="7668"/>
    <lineage>
        <taxon>Eukaryota</taxon>
        <taxon>Metazoa</taxon>
        <taxon>Echinodermata</taxon>
        <taxon>Eleutherozoa</taxon>
        <taxon>Echinozoa</taxon>
        <taxon>Echinoidea</taxon>
        <taxon>Euechinoidea</taxon>
        <taxon>Echinacea</taxon>
        <taxon>Camarodonta</taxon>
        <taxon>Echinidea</taxon>
        <taxon>Strongylocentrotidae</taxon>
        <taxon>Strongylocentrotus</taxon>
    </lineage>
</organism>
<protein>
    <recommendedName>
        <fullName evidence="2">Sulfotransferase domain-containing protein</fullName>
    </recommendedName>
</protein>
<dbReference type="GO" id="GO:0001517">
    <property type="term" value="F:N-acetylglucosamine 6-O-sulfotransferase activity"/>
    <property type="evidence" value="ECO:0000318"/>
    <property type="project" value="GO_Central"/>
</dbReference>
<dbReference type="KEGG" id="spu:591686"/>
<dbReference type="GO" id="GO:0006790">
    <property type="term" value="P:sulfur compound metabolic process"/>
    <property type="evidence" value="ECO:0000318"/>
    <property type="project" value="GO_Central"/>
</dbReference>
<dbReference type="AlphaFoldDB" id="A0A7M7GG03"/>
<sequence>MLKLIVKIKPWFNILLCVVVLALLHYILSTVRDLGHCQNTRDAMRMFKGEIHVKTHRSDSISSIGRMFSYLEKSESDSGVSDEYETESVENDVREAEEKNLEQDPRVEISGGDVMGTVSVSSHEKPVVIIILAQWRFGSSVIGELFNQNSGIFFLYEPLWVVEQMVTLWRLPGPFTPETYFYRTKLMVDFANCNFSDEFIGLVNFTNNWGGKFRNRVVCERTDAECNIPDAEWLRNVCLKYEGHLAAKLIRGDLNTIKPLVVDGHFNVKVIHLVRDPRGSAASRINYLYKIANKEQAHPKYSDRLERLQLLDFEIRHSDSITGMCQWVRETTHPFGQTPEWLKDRYYLLKYEDFANDPTMITEELYKFVGLELPTNVRHWVYRNTQAKKVLMEHSM</sequence>
<feature type="region of interest" description="Disordered" evidence="1">
    <location>
        <begin position="78"/>
        <end position="102"/>
    </location>
</feature>
<accession>A0A7M7GG03</accession>
<dbReference type="InterPro" id="IPR051135">
    <property type="entry name" value="Gal/GlcNAc/GalNAc_ST"/>
</dbReference>
<keyword evidence="4" id="KW-1185">Reference proteome</keyword>
<dbReference type="GeneID" id="591686"/>
<evidence type="ECO:0000313" key="4">
    <source>
        <dbReference type="Proteomes" id="UP000007110"/>
    </source>
</evidence>
<evidence type="ECO:0000256" key="1">
    <source>
        <dbReference type="SAM" id="MobiDB-lite"/>
    </source>
</evidence>
<dbReference type="OMA" id="SRINYLY"/>
<feature type="compositionally biased region" description="Basic and acidic residues" evidence="1">
    <location>
        <begin position="91"/>
        <end position="102"/>
    </location>
</feature>
<dbReference type="InParanoid" id="A0A7M7GG03"/>
<dbReference type="PANTHER" id="PTHR10704">
    <property type="entry name" value="CARBOHYDRATE SULFOTRANSFERASE"/>
    <property type="match status" value="1"/>
</dbReference>
<evidence type="ECO:0000259" key="2">
    <source>
        <dbReference type="Pfam" id="PF00685"/>
    </source>
</evidence>
<dbReference type="InterPro" id="IPR000863">
    <property type="entry name" value="Sulfotransferase_dom"/>
</dbReference>
<reference evidence="3" key="2">
    <citation type="submission" date="2021-01" db="UniProtKB">
        <authorList>
            <consortium name="EnsemblMetazoa"/>
        </authorList>
    </citation>
    <scope>IDENTIFICATION</scope>
</reference>
<name>A0A7M7GG03_STRPU</name>
<dbReference type="EnsemblMetazoa" id="XM_003724811">
    <property type="protein sequence ID" value="XP_003724859"/>
    <property type="gene ID" value="LOC591686"/>
</dbReference>
<dbReference type="Proteomes" id="UP000007110">
    <property type="component" value="Unassembled WGS sequence"/>
</dbReference>
<dbReference type="Gene3D" id="3.40.50.300">
    <property type="entry name" value="P-loop containing nucleotide triphosphate hydrolases"/>
    <property type="match status" value="1"/>
</dbReference>